<name>A0A917BMW3_9HYPH</name>
<protein>
    <submittedName>
        <fullName evidence="6">Membrane protein</fullName>
    </submittedName>
</protein>
<keyword evidence="2 5" id="KW-0812">Transmembrane</keyword>
<sequence length="131" mass="14590">MGAMALLTFCVLGLIPIRRIGAALRREITPEDFRYGESARVSGYVSIPNRAMMNLLELPVLFYVICLMSYVTGSVGSVMLYAAWLYVALRILHTAIYLTWNNVLHRLIAFAASNVVLIAMWVLFFVGLGSV</sequence>
<organism evidence="6 7">
    <name type="scientific">Azorhizobium oxalatiphilum</name>
    <dbReference type="NCBI Taxonomy" id="980631"/>
    <lineage>
        <taxon>Bacteria</taxon>
        <taxon>Pseudomonadati</taxon>
        <taxon>Pseudomonadota</taxon>
        <taxon>Alphaproteobacteria</taxon>
        <taxon>Hyphomicrobiales</taxon>
        <taxon>Xanthobacteraceae</taxon>
        <taxon>Azorhizobium</taxon>
    </lineage>
</organism>
<dbReference type="InterPro" id="IPR023352">
    <property type="entry name" value="MAPEG-like_dom_sf"/>
</dbReference>
<evidence type="ECO:0000313" key="7">
    <source>
        <dbReference type="Proteomes" id="UP000606044"/>
    </source>
</evidence>
<evidence type="ECO:0000256" key="1">
    <source>
        <dbReference type="ARBA" id="ARBA00004370"/>
    </source>
</evidence>
<feature type="transmembrane region" description="Helical" evidence="5">
    <location>
        <begin position="107"/>
        <end position="128"/>
    </location>
</feature>
<accession>A0A917BMW3</accession>
<reference evidence="6" key="1">
    <citation type="journal article" date="2014" name="Int. J. Syst. Evol. Microbiol.">
        <title>Complete genome sequence of Corynebacterium casei LMG S-19264T (=DSM 44701T), isolated from a smear-ripened cheese.</title>
        <authorList>
            <consortium name="US DOE Joint Genome Institute (JGI-PGF)"/>
            <person name="Walter F."/>
            <person name="Albersmeier A."/>
            <person name="Kalinowski J."/>
            <person name="Ruckert C."/>
        </authorList>
    </citation>
    <scope>NUCLEOTIDE SEQUENCE</scope>
    <source>
        <strain evidence="6">CCM 7897</strain>
    </source>
</reference>
<dbReference type="EMBL" id="BMCT01000001">
    <property type="protein sequence ID" value="GGF49994.1"/>
    <property type="molecule type" value="Genomic_DNA"/>
</dbReference>
<evidence type="ECO:0000313" key="6">
    <source>
        <dbReference type="EMBL" id="GGF49994.1"/>
    </source>
</evidence>
<evidence type="ECO:0000256" key="4">
    <source>
        <dbReference type="ARBA" id="ARBA00023136"/>
    </source>
</evidence>
<keyword evidence="3 5" id="KW-1133">Transmembrane helix</keyword>
<comment type="caution">
    <text evidence="6">The sequence shown here is derived from an EMBL/GenBank/DDBJ whole genome shotgun (WGS) entry which is preliminary data.</text>
</comment>
<dbReference type="Gene3D" id="1.20.120.550">
    <property type="entry name" value="Membrane associated eicosanoid/glutathione metabolism-like domain"/>
    <property type="match status" value="1"/>
</dbReference>
<evidence type="ECO:0000256" key="3">
    <source>
        <dbReference type="ARBA" id="ARBA00022989"/>
    </source>
</evidence>
<dbReference type="Proteomes" id="UP000606044">
    <property type="component" value="Unassembled WGS sequence"/>
</dbReference>
<keyword evidence="4 5" id="KW-0472">Membrane</keyword>
<dbReference type="GO" id="GO:0016020">
    <property type="term" value="C:membrane"/>
    <property type="evidence" value="ECO:0007669"/>
    <property type="project" value="UniProtKB-SubCell"/>
</dbReference>
<dbReference type="Pfam" id="PF01124">
    <property type="entry name" value="MAPEG"/>
    <property type="match status" value="1"/>
</dbReference>
<dbReference type="AlphaFoldDB" id="A0A917BMW3"/>
<proteinExistence type="predicted"/>
<evidence type="ECO:0000256" key="2">
    <source>
        <dbReference type="ARBA" id="ARBA00022692"/>
    </source>
</evidence>
<dbReference type="InterPro" id="IPR001129">
    <property type="entry name" value="Membr-assoc_MAPEG"/>
</dbReference>
<feature type="transmembrane region" description="Helical" evidence="5">
    <location>
        <begin position="60"/>
        <end position="87"/>
    </location>
</feature>
<reference evidence="6" key="2">
    <citation type="submission" date="2020-09" db="EMBL/GenBank/DDBJ databases">
        <authorList>
            <person name="Sun Q."/>
            <person name="Sedlacek I."/>
        </authorList>
    </citation>
    <scope>NUCLEOTIDE SEQUENCE</scope>
    <source>
        <strain evidence="6">CCM 7897</strain>
    </source>
</reference>
<gene>
    <name evidence="6" type="ORF">GCM10007301_06560</name>
</gene>
<dbReference type="SUPFAM" id="SSF161084">
    <property type="entry name" value="MAPEG domain-like"/>
    <property type="match status" value="1"/>
</dbReference>
<evidence type="ECO:0000256" key="5">
    <source>
        <dbReference type="SAM" id="Phobius"/>
    </source>
</evidence>
<comment type="subcellular location">
    <subcellularLocation>
        <location evidence="1">Membrane</location>
    </subcellularLocation>
</comment>
<keyword evidence="7" id="KW-1185">Reference proteome</keyword>